<organism evidence="1 2">
    <name type="scientific">Aedoeadaptatus nemausensis</name>
    <dbReference type="NCBI Taxonomy" id="2582829"/>
    <lineage>
        <taxon>Bacteria</taxon>
        <taxon>Bacillati</taxon>
        <taxon>Bacillota</taxon>
        <taxon>Tissierellia</taxon>
        <taxon>Tissierellales</taxon>
        <taxon>Peptoniphilaceae</taxon>
        <taxon>Aedoeadaptatus</taxon>
    </lineage>
</organism>
<evidence type="ECO:0000313" key="2">
    <source>
        <dbReference type="Proteomes" id="UP000586454"/>
    </source>
</evidence>
<evidence type="ECO:0000313" key="1">
    <source>
        <dbReference type="EMBL" id="CAC9929209.1"/>
    </source>
</evidence>
<proteinExistence type="predicted"/>
<keyword evidence="2" id="KW-1185">Reference proteome</keyword>
<dbReference type="EMBL" id="CAIJCS010000016">
    <property type="protein sequence ID" value="CAC9929209.1"/>
    <property type="molecule type" value="Genomic_DNA"/>
</dbReference>
<accession>A0A6V6Y272</accession>
<dbReference type="Proteomes" id="UP000586454">
    <property type="component" value="Unassembled WGS sequence"/>
</dbReference>
<dbReference type="AlphaFoldDB" id="A0A6V6Y272"/>
<sequence>MDFFVQRKYLLYFGEYFRIPLAGGQARPYVCES</sequence>
<gene>
    <name evidence="1" type="ORF">PEPNEM18_00861</name>
</gene>
<reference evidence="1 2" key="1">
    <citation type="submission" date="2020-06" db="EMBL/GenBank/DDBJ databases">
        <authorList>
            <person name="Criscuolo A."/>
        </authorList>
    </citation>
    <scope>NUCLEOTIDE SEQUENCE [LARGE SCALE GENOMIC DNA]</scope>
    <source>
        <strain evidence="1">1804121828</strain>
    </source>
</reference>
<protein>
    <submittedName>
        <fullName evidence="1">Uncharacterized protein</fullName>
    </submittedName>
</protein>
<name>A0A6V6Y272_9FIRM</name>
<comment type="caution">
    <text evidence="1">The sequence shown here is derived from an EMBL/GenBank/DDBJ whole genome shotgun (WGS) entry which is preliminary data.</text>
</comment>